<feature type="compositionally biased region" description="Low complexity" evidence="1">
    <location>
        <begin position="376"/>
        <end position="413"/>
    </location>
</feature>
<dbReference type="Proteomes" id="UP000268162">
    <property type="component" value="Unassembled WGS sequence"/>
</dbReference>
<evidence type="ECO:0000313" key="2">
    <source>
        <dbReference type="EMBL" id="RKP35630.1"/>
    </source>
</evidence>
<feature type="region of interest" description="Disordered" evidence="1">
    <location>
        <begin position="448"/>
        <end position="468"/>
    </location>
</feature>
<feature type="compositionally biased region" description="Polar residues" evidence="1">
    <location>
        <begin position="598"/>
        <end position="607"/>
    </location>
</feature>
<feature type="compositionally biased region" description="Low complexity" evidence="1">
    <location>
        <begin position="24"/>
        <end position="38"/>
    </location>
</feature>
<accession>A0A4P9ZT00</accession>
<organism evidence="2 3">
    <name type="scientific">Dimargaris cristalligena</name>
    <dbReference type="NCBI Taxonomy" id="215637"/>
    <lineage>
        <taxon>Eukaryota</taxon>
        <taxon>Fungi</taxon>
        <taxon>Fungi incertae sedis</taxon>
        <taxon>Zoopagomycota</taxon>
        <taxon>Kickxellomycotina</taxon>
        <taxon>Dimargaritomycetes</taxon>
        <taxon>Dimargaritales</taxon>
        <taxon>Dimargaritaceae</taxon>
        <taxon>Dimargaris</taxon>
    </lineage>
</organism>
<sequence>MAHSELPSQATEAPDAQLNYPRQLPSSAPGSALPTPTTLLPPPTHLQRLSSSAHPVPDAATFRFRRNSAHPTSSNNNSSGSSHAGNSSLQSPTASLHQSPPSLSSTTAHSQAQTPTLLFPSHGFDSSAPSGVASPSFMATNAPHRPSPLSRETSRVDPSGMEREPPSTAGLVYSSWVRRGGPPSATIGAGSGHLPPPPENEPVPVSLAMSQTTGSTTSVASSTAAAAGPPTRRVRAPLSSTASDFRRALPNYPPVRYTYYQNQSPLPSPSSSMMSFSPQFDAHYSAHLNSNGGYSPAFGPEDTHYNPNGSSHGGGGGGNPRTGSQHHPVPPPPLSAASNYWTVDSRFSPLFPANGGISMHHRRSSTQFPYSPRGPSSQSSVSSSVVMAMSNMAGPSAGSSSGSGPSSSISSNNLLPAQMHRRRSHQGMVPSMDSLIAHAGRPRLATISSNDDESLLEGTVPGATATPTLAPLRSASVASPSGVAMNGSTGCHPSTTTTVPSYSVEGGGHHRSGTRLASPPPPPALQPLEPTTMSNHPSPRFVESPLQLPSIDQLLVTTGELLGRRQHRASTSSLLSGSNVRSNGPGGAGPATPPPRITYSSPDTEMTGSDDGCHPPHHHLQQQPAGNPPPLPSIQESDSAARGSAMTSSAAGMHSERRPSPAQQSYATAITTATGTTATTPCARRLQQTHQPPALSMHRRHPPPHPLNMQPQPSPPNPVSACPTEPASSSTHQHHPHHYNQHPRPHTAASSLAPARSSSHLQHRLSNHGNPDSPSSPNSMQVDSSPPSPPTRDIQSSYPTSISSLSSSSASTSAGPTAGSTNSYRLRQPPPPSQMPGRAHGNPYPPSFHSPSHHLGGPHSARPLYTTTPGSATPPSSASSSSTSAATPSPSGIYP</sequence>
<feature type="compositionally biased region" description="Polar residues" evidence="1">
    <location>
        <begin position="89"/>
        <end position="116"/>
    </location>
</feature>
<feature type="compositionally biased region" description="Basic and acidic residues" evidence="1">
    <location>
        <begin position="152"/>
        <end position="165"/>
    </location>
</feature>
<feature type="compositionally biased region" description="Polar residues" evidence="1">
    <location>
        <begin position="767"/>
        <end position="785"/>
    </location>
</feature>
<feature type="region of interest" description="Disordered" evidence="1">
    <location>
        <begin position="502"/>
        <end position="544"/>
    </location>
</feature>
<feature type="compositionally biased region" description="Low complexity" evidence="1">
    <location>
        <begin position="73"/>
        <end position="88"/>
    </location>
</feature>
<feature type="compositionally biased region" description="Low complexity" evidence="1">
    <location>
        <begin position="212"/>
        <end position="231"/>
    </location>
</feature>
<feature type="region of interest" description="Disordered" evidence="1">
    <location>
        <begin position="1"/>
        <end position="247"/>
    </location>
</feature>
<feature type="non-terminal residue" evidence="2">
    <location>
        <position position="895"/>
    </location>
</feature>
<protein>
    <submittedName>
        <fullName evidence="2">Uncharacterized protein</fullName>
    </submittedName>
</protein>
<feature type="compositionally biased region" description="Low complexity" evidence="1">
    <location>
        <begin position="796"/>
        <end position="823"/>
    </location>
</feature>
<feature type="compositionally biased region" description="Polar residues" evidence="1">
    <location>
        <begin position="569"/>
        <end position="582"/>
    </location>
</feature>
<evidence type="ECO:0000256" key="1">
    <source>
        <dbReference type="SAM" id="MobiDB-lite"/>
    </source>
</evidence>
<feature type="region of interest" description="Disordered" evidence="1">
    <location>
        <begin position="293"/>
        <end position="337"/>
    </location>
</feature>
<dbReference type="AlphaFoldDB" id="A0A4P9ZT00"/>
<proteinExistence type="predicted"/>
<feature type="region of interest" description="Disordered" evidence="1">
    <location>
        <begin position="567"/>
        <end position="665"/>
    </location>
</feature>
<dbReference type="EMBL" id="ML002824">
    <property type="protein sequence ID" value="RKP35630.1"/>
    <property type="molecule type" value="Genomic_DNA"/>
</dbReference>
<feature type="compositionally biased region" description="Low complexity" evidence="1">
    <location>
        <begin position="746"/>
        <end position="759"/>
    </location>
</feature>
<keyword evidence="3" id="KW-1185">Reference proteome</keyword>
<gene>
    <name evidence="2" type="ORF">BJ085DRAFT_28627</name>
</gene>
<feature type="compositionally biased region" description="Gly residues" evidence="1">
    <location>
        <begin position="311"/>
        <end position="320"/>
    </location>
</feature>
<feature type="compositionally biased region" description="Basic residues" evidence="1">
    <location>
        <begin position="732"/>
        <end position="745"/>
    </location>
</feature>
<reference evidence="3" key="1">
    <citation type="journal article" date="2018" name="Nat. Microbiol.">
        <title>Leveraging single-cell genomics to expand the fungal tree of life.</title>
        <authorList>
            <person name="Ahrendt S.R."/>
            <person name="Quandt C.A."/>
            <person name="Ciobanu D."/>
            <person name="Clum A."/>
            <person name="Salamov A."/>
            <person name="Andreopoulos B."/>
            <person name="Cheng J.F."/>
            <person name="Woyke T."/>
            <person name="Pelin A."/>
            <person name="Henrissat B."/>
            <person name="Reynolds N.K."/>
            <person name="Benny G.L."/>
            <person name="Smith M.E."/>
            <person name="James T.Y."/>
            <person name="Grigoriev I.V."/>
        </authorList>
    </citation>
    <scope>NUCLEOTIDE SEQUENCE [LARGE SCALE GENOMIC DNA]</scope>
    <source>
        <strain evidence="3">RSA 468</strain>
    </source>
</reference>
<feature type="compositionally biased region" description="Polar residues" evidence="1">
    <location>
        <begin position="1"/>
        <end position="11"/>
    </location>
</feature>
<feature type="region of interest" description="Disordered" evidence="1">
    <location>
        <begin position="361"/>
        <end position="413"/>
    </location>
</feature>
<evidence type="ECO:0000313" key="3">
    <source>
        <dbReference type="Proteomes" id="UP000268162"/>
    </source>
</evidence>
<feature type="compositionally biased region" description="Low complexity" evidence="1">
    <location>
        <begin position="849"/>
        <end position="895"/>
    </location>
</feature>
<feature type="region of interest" description="Disordered" evidence="1">
    <location>
        <begin position="692"/>
        <end position="895"/>
    </location>
</feature>
<name>A0A4P9ZT00_9FUNG</name>